<dbReference type="InterPro" id="IPR037219">
    <property type="entry name" value="Peptidase_M41-like"/>
</dbReference>
<dbReference type="Pfam" id="PF17862">
    <property type="entry name" value="AAA_lid_3"/>
    <property type="match status" value="1"/>
</dbReference>
<name>A0A6G4W8P2_9HYPH</name>
<dbReference type="EMBL" id="JAAKZF010000003">
    <property type="protein sequence ID" value="NGO50603.1"/>
    <property type="molecule type" value="Genomic_DNA"/>
</dbReference>
<evidence type="ECO:0000256" key="3">
    <source>
        <dbReference type="ARBA" id="ARBA00022670"/>
    </source>
</evidence>
<dbReference type="RefSeq" id="WP_165024292.1">
    <property type="nucleotide sequence ID" value="NZ_JAAKZF010000003.1"/>
</dbReference>
<keyword evidence="7" id="KW-0482">Metalloprotease</keyword>
<keyword evidence="10" id="KW-1185">Reference proteome</keyword>
<evidence type="ECO:0000313" key="9">
    <source>
        <dbReference type="EMBL" id="NGO50603.1"/>
    </source>
</evidence>
<evidence type="ECO:0000256" key="2">
    <source>
        <dbReference type="ARBA" id="ARBA00010044"/>
    </source>
</evidence>
<dbReference type="GO" id="GO:0005524">
    <property type="term" value="F:ATP binding"/>
    <property type="evidence" value="ECO:0007669"/>
    <property type="project" value="InterPro"/>
</dbReference>
<reference evidence="9 10" key="1">
    <citation type="submission" date="2020-02" db="EMBL/GenBank/DDBJ databases">
        <title>Genome sequence of strain CCNWXJ40-4.</title>
        <authorList>
            <person name="Gao J."/>
            <person name="Sun J."/>
        </authorList>
    </citation>
    <scope>NUCLEOTIDE SEQUENCE [LARGE SCALE GENOMIC DNA]</scope>
    <source>
        <strain evidence="9 10">CCNWXJ 40-4</strain>
    </source>
</reference>
<dbReference type="InterPro" id="IPR003593">
    <property type="entry name" value="AAA+_ATPase"/>
</dbReference>
<keyword evidence="6" id="KW-0862">Zinc</keyword>
<dbReference type="AlphaFoldDB" id="A0A6G4W8P2"/>
<dbReference type="PANTHER" id="PTHR23076:SF97">
    <property type="entry name" value="ATP-DEPENDENT ZINC METALLOPROTEASE YME1L1"/>
    <property type="match status" value="1"/>
</dbReference>
<evidence type="ECO:0000259" key="8">
    <source>
        <dbReference type="SMART" id="SM00382"/>
    </source>
</evidence>
<sequence length="642" mass="69219">MTKFRQKLHANLTRSVTLYLAYCGLARACRDQYGFLRGKPAVLGIVIPEGSDLAIYEDAVAFVALGESLRQRKWSRSDDTIILTRSAGYRKTGSKPDDIAIALSEKSRVVVVAETAEALPDDFRISADAVVSVDPPSARHVAAACRLCLGVHVSESDAAFIATVPLGIIAATLRRGRPAAVSIERMRLVTASKPRKDVAGPKLEDLHGLGEAGEWGTELARDLADWRAGKIGWQDVDRGILLSGPPGTGKTTFAGALARTCGAYLVLGSIGRWQARGHLGDMLKAMRRAFEEAKSNAPSILFLDEIDAVGDREKFDDHNAQYCTEVVAALLECIDGAEGREGVVVVGACNYPGRIDAALVRAGRLDRHVRIPLPDQEGREGILRWHLQGALAAADLTEIAKRSEGWSGASLEKLVRDARRRARRSHRPIALEDLHSEFPTMVPLPVGLRRRTAVHEAGHAIVGIALGSGDLQGVTIVEAFDPSGNQTQDGGGTTFRHQNLRERVPAEYLDLIAVGLAGLAAEEVVLGSRSAGGGGSTGSDLHAATLNALMMEATYGLGESLVYLSDDRESELFAALSLNRDLRVRVDQILSEQYRRSKRIVEERRRDVERLADALVVRGCLSKHEVDLLTGNPGTGPGTSDR</sequence>
<dbReference type="GO" id="GO:0046872">
    <property type="term" value="F:metal ion binding"/>
    <property type="evidence" value="ECO:0007669"/>
    <property type="project" value="UniProtKB-KW"/>
</dbReference>
<evidence type="ECO:0000256" key="4">
    <source>
        <dbReference type="ARBA" id="ARBA00022723"/>
    </source>
</evidence>
<comment type="similarity">
    <text evidence="2">In the C-terminal section; belongs to the peptidase M41 family.</text>
</comment>
<evidence type="ECO:0000256" key="6">
    <source>
        <dbReference type="ARBA" id="ARBA00022833"/>
    </source>
</evidence>
<evidence type="ECO:0000256" key="1">
    <source>
        <dbReference type="ARBA" id="ARBA00001947"/>
    </source>
</evidence>
<dbReference type="SUPFAM" id="SSF52540">
    <property type="entry name" value="P-loop containing nucleoside triphosphate hydrolases"/>
    <property type="match status" value="1"/>
</dbReference>
<dbReference type="GO" id="GO:0006508">
    <property type="term" value="P:proteolysis"/>
    <property type="evidence" value="ECO:0007669"/>
    <property type="project" value="UniProtKB-KW"/>
</dbReference>
<dbReference type="InterPro" id="IPR003959">
    <property type="entry name" value="ATPase_AAA_core"/>
</dbReference>
<dbReference type="GO" id="GO:0004222">
    <property type="term" value="F:metalloendopeptidase activity"/>
    <property type="evidence" value="ECO:0007669"/>
    <property type="project" value="InterPro"/>
</dbReference>
<feature type="domain" description="AAA+ ATPase" evidence="8">
    <location>
        <begin position="236"/>
        <end position="375"/>
    </location>
</feature>
<dbReference type="Proteomes" id="UP001642900">
    <property type="component" value="Unassembled WGS sequence"/>
</dbReference>
<comment type="cofactor">
    <cofactor evidence="1">
        <name>Zn(2+)</name>
        <dbReference type="ChEBI" id="CHEBI:29105"/>
    </cofactor>
</comment>
<dbReference type="SMART" id="SM00382">
    <property type="entry name" value="AAA"/>
    <property type="match status" value="1"/>
</dbReference>
<comment type="caution">
    <text evidence="9">The sequence shown here is derived from an EMBL/GenBank/DDBJ whole genome shotgun (WGS) entry which is preliminary data.</text>
</comment>
<gene>
    <name evidence="9" type="ORF">G6N73_05315</name>
</gene>
<dbReference type="InterPro" id="IPR041569">
    <property type="entry name" value="AAA_lid_3"/>
</dbReference>
<organism evidence="9 10">
    <name type="scientific">Allomesorhizobium camelthorni</name>
    <dbReference type="NCBI Taxonomy" id="475069"/>
    <lineage>
        <taxon>Bacteria</taxon>
        <taxon>Pseudomonadati</taxon>
        <taxon>Pseudomonadota</taxon>
        <taxon>Alphaproteobacteria</taxon>
        <taxon>Hyphomicrobiales</taxon>
        <taxon>Phyllobacteriaceae</taxon>
        <taxon>Allomesorhizobium</taxon>
    </lineage>
</organism>
<dbReference type="PANTHER" id="PTHR23076">
    <property type="entry name" value="METALLOPROTEASE M41 FTSH"/>
    <property type="match status" value="1"/>
</dbReference>
<dbReference type="Gene3D" id="3.40.50.300">
    <property type="entry name" value="P-loop containing nucleotide triphosphate hydrolases"/>
    <property type="match status" value="1"/>
</dbReference>
<dbReference type="InterPro" id="IPR000642">
    <property type="entry name" value="Peptidase_M41"/>
</dbReference>
<evidence type="ECO:0000256" key="5">
    <source>
        <dbReference type="ARBA" id="ARBA00022801"/>
    </source>
</evidence>
<dbReference type="Pfam" id="PF00004">
    <property type="entry name" value="AAA"/>
    <property type="match status" value="1"/>
</dbReference>
<dbReference type="SUPFAM" id="SSF140990">
    <property type="entry name" value="FtsH protease domain-like"/>
    <property type="match status" value="1"/>
</dbReference>
<dbReference type="GO" id="GO:0016887">
    <property type="term" value="F:ATP hydrolysis activity"/>
    <property type="evidence" value="ECO:0007669"/>
    <property type="project" value="InterPro"/>
</dbReference>
<dbReference type="Pfam" id="PF01434">
    <property type="entry name" value="Peptidase_M41"/>
    <property type="match status" value="1"/>
</dbReference>
<accession>A0A6G4W8P2</accession>
<dbReference type="GO" id="GO:0004176">
    <property type="term" value="F:ATP-dependent peptidase activity"/>
    <property type="evidence" value="ECO:0007669"/>
    <property type="project" value="InterPro"/>
</dbReference>
<protein>
    <submittedName>
        <fullName evidence="9">AAA family ATPase</fullName>
    </submittedName>
</protein>
<keyword evidence="4" id="KW-0479">Metal-binding</keyword>
<proteinExistence type="inferred from homology"/>
<evidence type="ECO:0000256" key="7">
    <source>
        <dbReference type="ARBA" id="ARBA00023049"/>
    </source>
</evidence>
<dbReference type="Gene3D" id="1.10.8.60">
    <property type="match status" value="1"/>
</dbReference>
<dbReference type="InterPro" id="IPR027417">
    <property type="entry name" value="P-loop_NTPase"/>
</dbReference>
<keyword evidence="3" id="KW-0645">Protease</keyword>
<evidence type="ECO:0000313" key="10">
    <source>
        <dbReference type="Proteomes" id="UP001642900"/>
    </source>
</evidence>
<keyword evidence="5" id="KW-0378">Hydrolase</keyword>
<dbReference type="GO" id="GO:0005886">
    <property type="term" value="C:plasma membrane"/>
    <property type="evidence" value="ECO:0007669"/>
    <property type="project" value="TreeGrafter"/>
</dbReference>
<dbReference type="GO" id="GO:0030163">
    <property type="term" value="P:protein catabolic process"/>
    <property type="evidence" value="ECO:0007669"/>
    <property type="project" value="TreeGrafter"/>
</dbReference>
<dbReference type="Gene3D" id="1.20.58.760">
    <property type="entry name" value="Peptidase M41"/>
    <property type="match status" value="1"/>
</dbReference>